<dbReference type="PROSITE" id="PS50055">
    <property type="entry name" value="TYR_PHOSPHATASE_PTP"/>
    <property type="match status" value="2"/>
</dbReference>
<feature type="domain" description="Fibronectin type-III" evidence="17">
    <location>
        <begin position="344"/>
        <end position="456"/>
    </location>
</feature>
<keyword evidence="10" id="KW-0675">Receptor</keyword>
<dbReference type="InterPro" id="IPR050348">
    <property type="entry name" value="Protein-Tyr_Phosphatase"/>
</dbReference>
<evidence type="ECO:0000256" key="2">
    <source>
        <dbReference type="ARBA" id="ARBA00013064"/>
    </source>
</evidence>
<dbReference type="EMBL" id="JBBCAQ010000003">
    <property type="protein sequence ID" value="KAK7604763.1"/>
    <property type="molecule type" value="Genomic_DNA"/>
</dbReference>
<keyword evidence="7" id="KW-1133">Transmembrane helix</keyword>
<dbReference type="PRINTS" id="PR00700">
    <property type="entry name" value="PRTYPHPHTASE"/>
</dbReference>
<dbReference type="GO" id="GO:0005001">
    <property type="term" value="F:transmembrane receptor protein tyrosine phosphatase activity"/>
    <property type="evidence" value="ECO:0007669"/>
    <property type="project" value="UniProtKB-ARBA"/>
</dbReference>
<keyword evidence="19" id="KW-1185">Reference proteome</keyword>
<evidence type="ECO:0000256" key="10">
    <source>
        <dbReference type="ARBA" id="ARBA00023170"/>
    </source>
</evidence>
<evidence type="ECO:0000256" key="11">
    <source>
        <dbReference type="ARBA" id="ARBA00023319"/>
    </source>
</evidence>
<comment type="catalytic activity">
    <reaction evidence="12">
        <text>O-phospho-L-tyrosyl-[protein] + H2O = L-tyrosyl-[protein] + phosphate</text>
        <dbReference type="Rhea" id="RHEA:10684"/>
        <dbReference type="Rhea" id="RHEA-COMP:10136"/>
        <dbReference type="Rhea" id="RHEA-COMP:20101"/>
        <dbReference type="ChEBI" id="CHEBI:15377"/>
        <dbReference type="ChEBI" id="CHEBI:43474"/>
        <dbReference type="ChEBI" id="CHEBI:46858"/>
        <dbReference type="ChEBI" id="CHEBI:61978"/>
        <dbReference type="EC" id="3.1.3.48"/>
    </reaction>
</comment>
<dbReference type="PANTHER" id="PTHR19134">
    <property type="entry name" value="RECEPTOR-TYPE TYROSINE-PROTEIN PHOSPHATASE"/>
    <property type="match status" value="1"/>
</dbReference>
<dbReference type="SUPFAM" id="SSF48726">
    <property type="entry name" value="Immunoglobulin"/>
    <property type="match status" value="1"/>
</dbReference>
<evidence type="ECO:0000259" key="16">
    <source>
        <dbReference type="PROSITE" id="PS50835"/>
    </source>
</evidence>
<feature type="domain" description="Fibronectin type-III" evidence="17">
    <location>
        <begin position="148"/>
        <end position="242"/>
    </location>
</feature>
<dbReference type="GO" id="GO:0016020">
    <property type="term" value="C:membrane"/>
    <property type="evidence" value="ECO:0007669"/>
    <property type="project" value="UniProtKB-SubCell"/>
</dbReference>
<reference evidence="18 19" key="1">
    <citation type="submission" date="2024-03" db="EMBL/GenBank/DDBJ databases">
        <title>Adaptation during the transition from Ophiocordyceps entomopathogen to insect associate is accompanied by gene loss and intensified selection.</title>
        <authorList>
            <person name="Ward C.M."/>
            <person name="Onetto C.A."/>
            <person name="Borneman A.R."/>
        </authorList>
    </citation>
    <scope>NUCLEOTIDE SEQUENCE [LARGE SCALE GENOMIC DNA]</scope>
    <source>
        <strain evidence="18">AWRI1</strain>
        <tissue evidence="18">Single Adult Female</tissue>
    </source>
</reference>
<dbReference type="FunFam" id="3.90.190.10:FF:000102">
    <property type="entry name" value="Receptor-type tyrosine-protein phosphatase"/>
    <property type="match status" value="1"/>
</dbReference>
<dbReference type="SUPFAM" id="SSF52799">
    <property type="entry name" value="(Phosphotyrosine protein) phosphatases II"/>
    <property type="match status" value="2"/>
</dbReference>
<feature type="domain" description="Tyrosine-protein phosphatase" evidence="14">
    <location>
        <begin position="1061"/>
        <end position="1323"/>
    </location>
</feature>
<protein>
    <recommendedName>
        <fullName evidence="2">protein-tyrosine-phosphatase</fullName>
        <ecNumber evidence="2">3.1.3.48</ecNumber>
    </recommendedName>
</protein>
<feature type="domain" description="Tyrosine specific protein phosphatases" evidence="15">
    <location>
        <begin position="1239"/>
        <end position="1314"/>
    </location>
</feature>
<keyword evidence="4" id="KW-0732">Signal</keyword>
<comment type="caution">
    <text evidence="18">The sequence shown here is derived from an EMBL/GenBank/DDBJ whole genome shotgun (WGS) entry which is preliminary data.</text>
</comment>
<keyword evidence="8" id="KW-0472">Membrane</keyword>
<dbReference type="GO" id="GO:0048666">
    <property type="term" value="P:neuron development"/>
    <property type="evidence" value="ECO:0007669"/>
    <property type="project" value="UniProtKB-ARBA"/>
</dbReference>
<dbReference type="InterPro" id="IPR036179">
    <property type="entry name" value="Ig-like_dom_sf"/>
</dbReference>
<keyword evidence="6" id="KW-0904">Protein phosphatase</keyword>
<accession>A0AAN9U439</accession>
<dbReference type="PROSITE" id="PS50853">
    <property type="entry name" value="FN3"/>
    <property type="match status" value="3"/>
</dbReference>
<keyword evidence="9" id="KW-1015">Disulfide bond</keyword>
<dbReference type="Gene3D" id="2.60.40.10">
    <property type="entry name" value="Immunoglobulins"/>
    <property type="match status" value="4"/>
</dbReference>
<dbReference type="CDD" id="cd00047">
    <property type="entry name" value="PTPc"/>
    <property type="match status" value="2"/>
</dbReference>
<dbReference type="PROSITE" id="PS50835">
    <property type="entry name" value="IG_LIKE"/>
    <property type="match status" value="1"/>
</dbReference>
<dbReference type="InterPro" id="IPR003595">
    <property type="entry name" value="Tyr_Pase_cat"/>
</dbReference>
<dbReference type="InterPro" id="IPR029021">
    <property type="entry name" value="Prot-tyrosine_phosphatase-like"/>
</dbReference>
<feature type="region of interest" description="Disordered" evidence="13">
    <location>
        <begin position="564"/>
        <end position="600"/>
    </location>
</feature>
<evidence type="ECO:0000256" key="8">
    <source>
        <dbReference type="ARBA" id="ARBA00023136"/>
    </source>
</evidence>
<name>A0AAN9U439_9HEMI</name>
<evidence type="ECO:0000259" key="14">
    <source>
        <dbReference type="PROSITE" id="PS50055"/>
    </source>
</evidence>
<evidence type="ECO:0000256" key="5">
    <source>
        <dbReference type="ARBA" id="ARBA00022801"/>
    </source>
</evidence>
<evidence type="ECO:0000256" key="4">
    <source>
        <dbReference type="ARBA" id="ARBA00022729"/>
    </source>
</evidence>
<dbReference type="SMART" id="SM00404">
    <property type="entry name" value="PTPc_motif"/>
    <property type="match status" value="2"/>
</dbReference>
<sequence length="1335" mass="151980">MQDCKVFSCVSLNVKCLEVTDAGNYSCRLLETDGTETFPESPFKLDVFDPIKVANSTGSLRQKVAGGNNNVTLWCRFKGQNIHSVTWHRKNDQENLPNHEETKVDEFHVDSMLYIKDIRDKNGTYVCSASDEKVRISDEVHLFVLDVPHLTLQTVTATDARRVFMNWTLNDGNSKNIRYSVKYFTNSSNSWQFYNEEISGENRSCIIRNLEPNTTYWFKIQPSNDHGSGADYITQVTTLDSDPYFVPEVHIKSTGPSSVNIAWDRLPVNVKQHVHFFKLLMFNEDVRKETLVNPSDYYTTYAFTDLKSATTYNFSMAACNEYTHECGNYSKVVSGTTLDGPAGPPENVTVVCKYDNISHISSVYASWSPPKQSNGEIVNYYTLITGSATFVNEDGFLSNTTYGPKSRSLKNDSRNVNFEKLLPNTNYTVSISAVTRSRDNGQIAQGHCVMPPTVPDEKNLDEFDWARIEERGQWLFKLKKPRLSERNGTICCFKVYIVKLKEQQTTLQLPPPESNQIYSYEYVRKVGEGAYMADIFDKDSIDRDILLGDGNFFNNTSKCNQCPVSIPRGTYPPPTAITTDKPSSSTPSPPPPPPPNAYSHYSSTKLMADTNTLNASESVIEYDVKPYDGELDKDSNYTGFVQLIVFGQDSFIPAYSRYFTILKPGPQPLDSSMSSEFVATLFQILCGMLAISILLLMAFCLLQHYTKQVAEAQGVEMTLRNSFRHLCRSLRGSHLPVSSNPPDVMPISKAALVAAFAELAKDSDYGFEQEFEMLPDRFTDRTTKASEARENACKNRYPDIKAYDQTRVKLSQIDGILGSDYINANFVISYKERKKFICAQGPMENTVCDFWRMIWEQHLEIVLMLTNLEEYSKTKCAKYWPDKEEEKKTYADIAIHYVNEKRFSDYVVRELKMVRTTGQNRDPEERSIFQYHFLMWKDFQAPEHPSGILKFIWRVNEAYSLEKGPILVHCSAGVGRTGTLVAIDSLLQQLDSEGQVLIFNTICDLRHQRNFLVQSLKQYIFVYRALVEYAQFGNTEIKASNLKPTVEKLKQTDNGKTKTRMEEEYDKLSFTLVTHDRKSSGVSSAPDNAIKNRNQTVIPYDRNRVILTPIPGRDNSTYINASFMEGYDNSESFIITQDPIIDVTVVDFWRMVSEQNLSTIVMLSSATNDAQKKSGRYWPDDETVYGNVNVKHIQSESCPYYTRREFYIANVKTDDNLVVTQYQYNGWPTVEGEVPEVTRGLIELMDHATQHSLANGAGPMLVHCECGSDRSSMFVALCILAQQLKVERRVDVVTTARKLRSQRPGMLNSFAQYEFLYRAILNYVDLHHLIDVESD</sequence>
<dbReference type="Pfam" id="PF00102">
    <property type="entry name" value="Y_phosphatase"/>
    <property type="match status" value="2"/>
</dbReference>
<dbReference type="FunFam" id="3.90.190.10:FF:000092">
    <property type="entry name" value="Tyrosine-protein phosphatase 69D"/>
    <property type="match status" value="1"/>
</dbReference>
<dbReference type="Gene3D" id="3.90.190.10">
    <property type="entry name" value="Protein tyrosine phosphatase superfamily"/>
    <property type="match status" value="2"/>
</dbReference>
<dbReference type="CDD" id="cd00063">
    <property type="entry name" value="FN3"/>
    <property type="match status" value="3"/>
</dbReference>
<keyword evidence="5" id="KW-0378">Hydrolase</keyword>
<keyword evidence="3" id="KW-0812">Transmembrane</keyword>
<evidence type="ECO:0000256" key="7">
    <source>
        <dbReference type="ARBA" id="ARBA00022989"/>
    </source>
</evidence>
<feature type="domain" description="Tyrosine specific protein phosphatases" evidence="15">
    <location>
        <begin position="949"/>
        <end position="1020"/>
    </location>
</feature>
<evidence type="ECO:0000256" key="1">
    <source>
        <dbReference type="ARBA" id="ARBA00004167"/>
    </source>
</evidence>
<evidence type="ECO:0000256" key="12">
    <source>
        <dbReference type="ARBA" id="ARBA00051722"/>
    </source>
</evidence>
<dbReference type="PANTHER" id="PTHR19134:SF495">
    <property type="entry name" value="TYROSINE-PROTEIN PHOSPHATASE 69D"/>
    <property type="match status" value="1"/>
</dbReference>
<comment type="subcellular location">
    <subcellularLocation>
        <location evidence="1">Membrane</location>
        <topology evidence="1">Single-pass membrane protein</topology>
    </subcellularLocation>
</comment>
<dbReference type="InterPro" id="IPR000387">
    <property type="entry name" value="Tyr_Pase_dom"/>
</dbReference>
<keyword evidence="11" id="KW-0393">Immunoglobulin domain</keyword>
<dbReference type="GO" id="GO:0009653">
    <property type="term" value="P:anatomical structure morphogenesis"/>
    <property type="evidence" value="ECO:0007669"/>
    <property type="project" value="UniProtKB-ARBA"/>
</dbReference>
<dbReference type="InterPro" id="IPR036116">
    <property type="entry name" value="FN3_sf"/>
</dbReference>
<evidence type="ECO:0000313" key="19">
    <source>
        <dbReference type="Proteomes" id="UP001367676"/>
    </source>
</evidence>
<evidence type="ECO:0000256" key="3">
    <source>
        <dbReference type="ARBA" id="ARBA00022692"/>
    </source>
</evidence>
<evidence type="ECO:0000313" key="18">
    <source>
        <dbReference type="EMBL" id="KAK7604763.1"/>
    </source>
</evidence>
<dbReference type="Proteomes" id="UP001367676">
    <property type="component" value="Unassembled WGS sequence"/>
</dbReference>
<proteinExistence type="predicted"/>
<dbReference type="SMART" id="SM00060">
    <property type="entry name" value="FN3"/>
    <property type="match status" value="3"/>
</dbReference>
<evidence type="ECO:0000256" key="6">
    <source>
        <dbReference type="ARBA" id="ARBA00022912"/>
    </source>
</evidence>
<evidence type="ECO:0000256" key="9">
    <source>
        <dbReference type="ARBA" id="ARBA00023157"/>
    </source>
</evidence>
<gene>
    <name evidence="18" type="ORF">V9T40_005949</name>
</gene>
<dbReference type="SMART" id="SM00194">
    <property type="entry name" value="PTPc"/>
    <property type="match status" value="2"/>
</dbReference>
<organism evidence="18 19">
    <name type="scientific">Parthenolecanium corni</name>
    <dbReference type="NCBI Taxonomy" id="536013"/>
    <lineage>
        <taxon>Eukaryota</taxon>
        <taxon>Metazoa</taxon>
        <taxon>Ecdysozoa</taxon>
        <taxon>Arthropoda</taxon>
        <taxon>Hexapoda</taxon>
        <taxon>Insecta</taxon>
        <taxon>Pterygota</taxon>
        <taxon>Neoptera</taxon>
        <taxon>Paraneoptera</taxon>
        <taxon>Hemiptera</taxon>
        <taxon>Sternorrhyncha</taxon>
        <taxon>Coccoidea</taxon>
        <taxon>Coccidae</taxon>
        <taxon>Parthenolecanium</taxon>
    </lineage>
</organism>
<dbReference type="PROSITE" id="PS00383">
    <property type="entry name" value="TYR_PHOSPHATASE_1"/>
    <property type="match status" value="2"/>
</dbReference>
<dbReference type="EC" id="3.1.3.48" evidence="2"/>
<feature type="compositionally biased region" description="Pro residues" evidence="13">
    <location>
        <begin position="587"/>
        <end position="596"/>
    </location>
</feature>
<feature type="domain" description="Tyrosine-protein phosphatase" evidence="14">
    <location>
        <begin position="767"/>
        <end position="1029"/>
    </location>
</feature>
<dbReference type="InterPro" id="IPR016130">
    <property type="entry name" value="Tyr_Pase_AS"/>
</dbReference>
<dbReference type="InterPro" id="IPR003961">
    <property type="entry name" value="FN3_dom"/>
</dbReference>
<evidence type="ECO:0000256" key="13">
    <source>
        <dbReference type="SAM" id="MobiDB-lite"/>
    </source>
</evidence>
<dbReference type="InterPro" id="IPR000242">
    <property type="entry name" value="PTP_cat"/>
</dbReference>
<dbReference type="SUPFAM" id="SSF49265">
    <property type="entry name" value="Fibronectin type III"/>
    <property type="match status" value="2"/>
</dbReference>
<dbReference type="InterPro" id="IPR007110">
    <property type="entry name" value="Ig-like_dom"/>
</dbReference>
<dbReference type="InterPro" id="IPR013098">
    <property type="entry name" value="Ig_I-set"/>
</dbReference>
<dbReference type="PROSITE" id="PS50056">
    <property type="entry name" value="TYR_PHOSPHATASE_2"/>
    <property type="match status" value="2"/>
</dbReference>
<dbReference type="CDD" id="cd00096">
    <property type="entry name" value="Ig"/>
    <property type="match status" value="1"/>
</dbReference>
<dbReference type="InterPro" id="IPR013783">
    <property type="entry name" value="Ig-like_fold"/>
</dbReference>
<evidence type="ECO:0000259" key="17">
    <source>
        <dbReference type="PROSITE" id="PS50853"/>
    </source>
</evidence>
<dbReference type="Pfam" id="PF07679">
    <property type="entry name" value="I-set"/>
    <property type="match status" value="1"/>
</dbReference>
<dbReference type="Pfam" id="PF00041">
    <property type="entry name" value="fn3"/>
    <property type="match status" value="2"/>
</dbReference>
<feature type="domain" description="Ig-like" evidence="16">
    <location>
        <begin position="50"/>
        <end position="137"/>
    </location>
</feature>
<feature type="domain" description="Fibronectin type-III" evidence="17">
    <location>
        <begin position="246"/>
        <end position="340"/>
    </location>
</feature>
<evidence type="ECO:0000259" key="15">
    <source>
        <dbReference type="PROSITE" id="PS50056"/>
    </source>
</evidence>